<feature type="compositionally biased region" description="Polar residues" evidence="2">
    <location>
        <begin position="18"/>
        <end position="32"/>
    </location>
</feature>
<dbReference type="Proteomes" id="UP000007136">
    <property type="component" value="Chromosome"/>
</dbReference>
<proteinExistence type="inferred from homology"/>
<organism evidence="4 5">
    <name type="scientific">Methylorubrum populi (strain ATCC BAA-705 / NCIMB 13946 / BJ001)</name>
    <name type="common">Methylobacterium populi</name>
    <dbReference type="NCBI Taxonomy" id="441620"/>
    <lineage>
        <taxon>Bacteria</taxon>
        <taxon>Pseudomonadati</taxon>
        <taxon>Pseudomonadota</taxon>
        <taxon>Alphaproteobacteria</taxon>
        <taxon>Hyphomicrobiales</taxon>
        <taxon>Methylobacteriaceae</taxon>
        <taxon>Methylorubrum</taxon>
    </lineage>
</organism>
<dbReference type="AlphaFoldDB" id="B1ZAG4"/>
<feature type="region of interest" description="Disordered" evidence="2">
    <location>
        <begin position="1"/>
        <end position="33"/>
    </location>
</feature>
<gene>
    <name evidence="4" type="ordered locus">Mpop_3893</name>
</gene>
<dbReference type="CDD" id="cd00293">
    <property type="entry name" value="USP-like"/>
    <property type="match status" value="1"/>
</dbReference>
<dbReference type="Pfam" id="PF00582">
    <property type="entry name" value="Usp"/>
    <property type="match status" value="1"/>
</dbReference>
<dbReference type="InterPro" id="IPR006016">
    <property type="entry name" value="UspA"/>
</dbReference>
<evidence type="ECO:0000313" key="4">
    <source>
        <dbReference type="EMBL" id="ACB82020.1"/>
    </source>
</evidence>
<protein>
    <submittedName>
        <fullName evidence="4">UspA domain protein</fullName>
    </submittedName>
</protein>
<sequence length="311" mass="32769">MSSPVSSSPASSSHVSPTRVSPTHASSQQPPSALTGLRDVLVGIAVENETETASSAIGYGLSLALSAGAHLTLQSASWRLSGDDRWISGFDDGSVAEIDHRLDRLARAIAARAAGDALLAGVVCTTETPSLPYPAVIHRLAAQARLHDLTILDAEVWTCDLDRESIETTLFRSGRPVIAVPPGHAAFAGRRIIVAWDGSAQAARAANDALPFLRAAEAVEIVSVGDAAEIRDSVPGAEFAPHLARHGVNVTVNDLPVSGSIGDTLRSQAGLFRADMIVMGAYRHSRTRQFFFGGVTRGLLRNCPVPLFLSR</sequence>
<dbReference type="EMBL" id="CP001029">
    <property type="protein sequence ID" value="ACB82020.1"/>
    <property type="molecule type" value="Genomic_DNA"/>
</dbReference>
<evidence type="ECO:0000259" key="3">
    <source>
        <dbReference type="Pfam" id="PF00582"/>
    </source>
</evidence>
<evidence type="ECO:0000256" key="2">
    <source>
        <dbReference type="SAM" id="MobiDB-lite"/>
    </source>
</evidence>
<dbReference type="InterPro" id="IPR006015">
    <property type="entry name" value="Universal_stress_UspA"/>
</dbReference>
<dbReference type="PANTHER" id="PTHR46268">
    <property type="entry name" value="STRESS RESPONSE PROTEIN NHAX"/>
    <property type="match status" value="1"/>
</dbReference>
<comment type="similarity">
    <text evidence="1">Belongs to the universal stress protein A family.</text>
</comment>
<accession>B1ZAG4</accession>
<dbReference type="HOGENOM" id="CLU_049301_5_2_5"/>
<dbReference type="RefSeq" id="WP_012455724.1">
    <property type="nucleotide sequence ID" value="NC_010725.1"/>
</dbReference>
<name>B1ZAG4_METPB</name>
<dbReference type="KEGG" id="mpo:Mpop_3893"/>
<feature type="compositionally biased region" description="Low complexity" evidence="2">
    <location>
        <begin position="1"/>
        <end position="17"/>
    </location>
</feature>
<dbReference type="PANTHER" id="PTHR46268:SF15">
    <property type="entry name" value="UNIVERSAL STRESS PROTEIN HP_0031"/>
    <property type="match status" value="1"/>
</dbReference>
<dbReference type="Gene3D" id="3.40.50.12370">
    <property type="match status" value="1"/>
</dbReference>
<evidence type="ECO:0000256" key="1">
    <source>
        <dbReference type="ARBA" id="ARBA00008791"/>
    </source>
</evidence>
<dbReference type="eggNOG" id="COG0589">
    <property type="taxonomic scope" value="Bacteria"/>
</dbReference>
<dbReference type="STRING" id="441620.Mpop_3893"/>
<reference evidence="4" key="1">
    <citation type="submission" date="2008-04" db="EMBL/GenBank/DDBJ databases">
        <title>Complete sequence of chromosome of Methylobacterium populi BJ001.</title>
        <authorList>
            <consortium name="US DOE Joint Genome Institute"/>
            <person name="Copeland A."/>
            <person name="Lucas S."/>
            <person name="Lapidus A."/>
            <person name="Glavina del Rio T."/>
            <person name="Dalin E."/>
            <person name="Tice H."/>
            <person name="Bruce D."/>
            <person name="Goodwin L."/>
            <person name="Pitluck S."/>
            <person name="Chertkov O."/>
            <person name="Brettin T."/>
            <person name="Detter J.C."/>
            <person name="Han C."/>
            <person name="Kuske C.R."/>
            <person name="Schmutz J."/>
            <person name="Larimer F."/>
            <person name="Land M."/>
            <person name="Hauser L."/>
            <person name="Kyrpides N."/>
            <person name="Mikhailova N."/>
            <person name="Marx C."/>
            <person name="Richardson P."/>
        </authorList>
    </citation>
    <scope>NUCLEOTIDE SEQUENCE [LARGE SCALE GENOMIC DNA]</scope>
    <source>
        <strain evidence="4">BJ001</strain>
    </source>
</reference>
<dbReference type="PRINTS" id="PR01438">
    <property type="entry name" value="UNVRSLSTRESS"/>
</dbReference>
<evidence type="ECO:0000313" key="5">
    <source>
        <dbReference type="Proteomes" id="UP000007136"/>
    </source>
</evidence>
<feature type="domain" description="UspA" evidence="3">
    <location>
        <begin position="190"/>
        <end position="309"/>
    </location>
</feature>
<dbReference type="SUPFAM" id="SSF52402">
    <property type="entry name" value="Adenine nucleotide alpha hydrolases-like"/>
    <property type="match status" value="1"/>
</dbReference>